<evidence type="ECO:0000256" key="1">
    <source>
        <dbReference type="ARBA" id="ARBA00006479"/>
    </source>
</evidence>
<sequence>MRSATLALDIGGTKIAHGLVPDDHPGEILRPGRVPSLVAERRTLSQVAEATRRSLADAAELNLRITRVGVGAPGVVRDNDIVYNGDTIPGWAGTDVVGTIATLTGTPVACHNDVRVWAFGEHLLGAGQHLGGGRVLYLSLGTGVGGAIVDKHQLLSGPTGSAGESAHFVCADLDGHAVGCETSASGTGLTRYYNERSGAAPLELPEIITLARGGDRLATDVIEGNLAGFGRAIGALVTLLDLSAVVLGGGVGAIGDFIREPFARGLRHGSLPVNADVPVYTTTLGPTAPLVAAAAYARSKE</sequence>
<keyword evidence="2" id="KW-0418">Kinase</keyword>
<dbReference type="Pfam" id="PF00480">
    <property type="entry name" value="ROK"/>
    <property type="match status" value="1"/>
</dbReference>
<evidence type="ECO:0000313" key="3">
    <source>
        <dbReference type="Proteomes" id="UP000035540"/>
    </source>
</evidence>
<evidence type="ECO:0000313" key="2">
    <source>
        <dbReference type="EMBL" id="AKK09700.1"/>
    </source>
</evidence>
<keyword evidence="2" id="KW-0808">Transferase</keyword>
<protein>
    <submittedName>
        <fullName evidence="2">Transcriptional regulator/sugar kinase</fullName>
        <ecNumber evidence="2">2.7.1.2</ecNumber>
    </submittedName>
</protein>
<dbReference type="STRING" id="136857.CTEST_11465"/>
<dbReference type="EMBL" id="CP011545">
    <property type="protein sequence ID" value="AKK09700.1"/>
    <property type="molecule type" value="Genomic_DNA"/>
</dbReference>
<reference evidence="2 3" key="1">
    <citation type="journal article" date="2015" name="Genome Announc.">
        <title>Complete Genome Sequence of the Type Strain Corynebacterium testudinoris DSM 44614, Recovered from Necrotic Lesions in the Mouth of a Tortoise.</title>
        <authorList>
            <person name="Ruckert C."/>
            <person name="Kriete M."/>
            <person name="Jaenicke S."/>
            <person name="Winkler A."/>
            <person name="Tauch A."/>
        </authorList>
    </citation>
    <scope>NUCLEOTIDE SEQUENCE [LARGE SCALE GENOMIC DNA]</scope>
    <source>
        <strain evidence="2 3">DSM 44614</strain>
    </source>
</reference>
<dbReference type="SUPFAM" id="SSF53067">
    <property type="entry name" value="Actin-like ATPase domain"/>
    <property type="match status" value="1"/>
</dbReference>
<dbReference type="PANTHER" id="PTHR18964:SF169">
    <property type="entry name" value="N-ACETYLMANNOSAMINE KINASE"/>
    <property type="match status" value="1"/>
</dbReference>
<dbReference type="KEGG" id="cted:CTEST_11465"/>
<proteinExistence type="inferred from homology"/>
<organism evidence="2 3">
    <name type="scientific">Corynebacterium testudinoris</name>
    <dbReference type="NCBI Taxonomy" id="136857"/>
    <lineage>
        <taxon>Bacteria</taxon>
        <taxon>Bacillati</taxon>
        <taxon>Actinomycetota</taxon>
        <taxon>Actinomycetes</taxon>
        <taxon>Mycobacteriales</taxon>
        <taxon>Corynebacteriaceae</taxon>
        <taxon>Corynebacterium</taxon>
    </lineage>
</organism>
<gene>
    <name evidence="2" type="ORF">CTEST_11465</name>
</gene>
<keyword evidence="3" id="KW-1185">Reference proteome</keyword>
<comment type="similarity">
    <text evidence="1">Belongs to the ROK (NagC/XylR) family.</text>
</comment>
<dbReference type="Gene3D" id="3.30.420.40">
    <property type="match status" value="2"/>
</dbReference>
<name>A0A0G3HAD3_9CORY</name>
<dbReference type="GO" id="GO:0004340">
    <property type="term" value="F:glucokinase activity"/>
    <property type="evidence" value="ECO:0007669"/>
    <property type="project" value="UniProtKB-EC"/>
</dbReference>
<dbReference type="Proteomes" id="UP000035540">
    <property type="component" value="Chromosome"/>
</dbReference>
<accession>A0A0G3HAD3</accession>
<dbReference type="InterPro" id="IPR043129">
    <property type="entry name" value="ATPase_NBD"/>
</dbReference>
<dbReference type="OrthoDB" id="8772678at2"/>
<dbReference type="EC" id="2.7.1.2" evidence="2"/>
<dbReference type="AlphaFoldDB" id="A0A0G3HAD3"/>
<reference evidence="3" key="2">
    <citation type="submission" date="2015-05" db="EMBL/GenBank/DDBJ databases">
        <title>Complete genome sequence of Corynebacterium testudinoris DSM 44614, recovered from necrotic lesions in the mouth of a tortoise.</title>
        <authorList>
            <person name="Ruckert C."/>
            <person name="Albersmeier A."/>
            <person name="Winkler A."/>
            <person name="Tauch A."/>
        </authorList>
    </citation>
    <scope>NUCLEOTIDE SEQUENCE [LARGE SCALE GENOMIC DNA]</scope>
    <source>
        <strain evidence="3">DSM 44614</strain>
    </source>
</reference>
<dbReference type="RefSeq" id="WP_047253815.1">
    <property type="nucleotide sequence ID" value="NZ_CP011545.1"/>
</dbReference>
<dbReference type="InterPro" id="IPR000600">
    <property type="entry name" value="ROK"/>
</dbReference>
<dbReference type="PATRIC" id="fig|136857.5.peg.2262"/>
<dbReference type="PANTHER" id="PTHR18964">
    <property type="entry name" value="ROK (REPRESSOR, ORF, KINASE) FAMILY"/>
    <property type="match status" value="1"/>
</dbReference>